<dbReference type="KEGG" id="gai:IMCC3135_03550"/>
<dbReference type="SUPFAM" id="SSF55469">
    <property type="entry name" value="FMN-dependent nitroreductase-like"/>
    <property type="match status" value="1"/>
</dbReference>
<dbReference type="EC" id="1.-.-.-" evidence="7"/>
<dbReference type="RefSeq" id="WP_088916324.1">
    <property type="nucleotide sequence ID" value="NZ_CP018632.1"/>
</dbReference>
<evidence type="ECO:0000256" key="2">
    <source>
        <dbReference type="ARBA" id="ARBA00007118"/>
    </source>
</evidence>
<reference evidence="7 8" key="1">
    <citation type="submission" date="2016-12" db="EMBL/GenBank/DDBJ databases">
        <authorList>
            <person name="Song W.-J."/>
            <person name="Kurnit D.M."/>
        </authorList>
    </citation>
    <scope>NUCLEOTIDE SEQUENCE [LARGE SCALE GENOMIC DNA]</scope>
    <source>
        <strain evidence="7 8">IMCC3135</strain>
    </source>
</reference>
<dbReference type="PANTHER" id="PTHR43673:SF2">
    <property type="entry name" value="NITROREDUCTASE"/>
    <property type="match status" value="1"/>
</dbReference>
<keyword evidence="4" id="KW-0288">FMN</keyword>
<evidence type="ECO:0000256" key="5">
    <source>
        <dbReference type="ARBA" id="ARBA00023002"/>
    </source>
</evidence>
<comment type="cofactor">
    <cofactor evidence="1">
        <name>FMN</name>
        <dbReference type="ChEBI" id="CHEBI:58210"/>
    </cofactor>
</comment>
<sequence>MSATPAIPASFDELLSRRRSVRGFLPEPISQSTVADLLISARTAPSGANLQPGEFHVLTGSALASLTGKLDEAMTDHQPMVSEYSYFPDPMPARLKERQRAAGYALYDALGIAKRDVKARREQFRRNYQFFNAPVGIVVSIQRDMGKGCFMDLGMALMAFFLAAQSRGLATSGIGALANHADVVHDALDLDPSQMVVCGIALGKPDPTQPVNQCRTTREPLENYAWFKGFEE</sequence>
<dbReference type="EMBL" id="CP018632">
    <property type="protein sequence ID" value="ASJ70823.1"/>
    <property type="molecule type" value="Genomic_DNA"/>
</dbReference>
<evidence type="ECO:0000313" key="7">
    <source>
        <dbReference type="EMBL" id="ASJ70823.1"/>
    </source>
</evidence>
<accession>A0A2Z2NID9</accession>
<evidence type="ECO:0000256" key="1">
    <source>
        <dbReference type="ARBA" id="ARBA00001917"/>
    </source>
</evidence>
<evidence type="ECO:0000259" key="6">
    <source>
        <dbReference type="Pfam" id="PF00881"/>
    </source>
</evidence>
<dbReference type="InterPro" id="IPR029479">
    <property type="entry name" value="Nitroreductase"/>
</dbReference>
<feature type="domain" description="Nitroreductase" evidence="6">
    <location>
        <begin position="16"/>
        <end position="204"/>
    </location>
</feature>
<dbReference type="OrthoDB" id="9784375at2"/>
<dbReference type="GO" id="GO:0016491">
    <property type="term" value="F:oxidoreductase activity"/>
    <property type="evidence" value="ECO:0007669"/>
    <property type="project" value="UniProtKB-KW"/>
</dbReference>
<evidence type="ECO:0000256" key="3">
    <source>
        <dbReference type="ARBA" id="ARBA00022630"/>
    </source>
</evidence>
<dbReference type="Gene3D" id="3.40.109.10">
    <property type="entry name" value="NADH Oxidase"/>
    <property type="match status" value="1"/>
</dbReference>
<dbReference type="Pfam" id="PF00881">
    <property type="entry name" value="Nitroreductase"/>
    <property type="match status" value="1"/>
</dbReference>
<keyword evidence="8" id="KW-1185">Reference proteome</keyword>
<evidence type="ECO:0000256" key="4">
    <source>
        <dbReference type="ARBA" id="ARBA00022643"/>
    </source>
</evidence>
<protein>
    <submittedName>
        <fullName evidence="7">Nitroreductase NfnB</fullName>
        <ecNumber evidence="7">1.-.-.-</ecNumber>
    </submittedName>
</protein>
<dbReference type="Proteomes" id="UP000250079">
    <property type="component" value="Chromosome"/>
</dbReference>
<evidence type="ECO:0000313" key="8">
    <source>
        <dbReference type="Proteomes" id="UP000250079"/>
    </source>
</evidence>
<keyword evidence="5 7" id="KW-0560">Oxidoreductase</keyword>
<comment type="similarity">
    <text evidence="2">Belongs to the nitroreductase family.</text>
</comment>
<gene>
    <name evidence="7" type="primary">nfnB_1</name>
    <name evidence="7" type="ORF">IMCC3135_03550</name>
</gene>
<dbReference type="PANTHER" id="PTHR43673">
    <property type="entry name" value="NAD(P)H NITROREDUCTASE YDGI-RELATED"/>
    <property type="match status" value="1"/>
</dbReference>
<proteinExistence type="inferred from homology"/>
<keyword evidence="3" id="KW-0285">Flavoprotein</keyword>
<name>A0A2Z2NID9_9GAMM</name>
<dbReference type="InterPro" id="IPR000415">
    <property type="entry name" value="Nitroreductase-like"/>
</dbReference>
<dbReference type="CDD" id="cd02136">
    <property type="entry name" value="PnbA_NfnB-like"/>
    <property type="match status" value="1"/>
</dbReference>
<dbReference type="AlphaFoldDB" id="A0A2Z2NID9"/>
<organism evidence="7 8">
    <name type="scientific">Granulosicoccus antarcticus IMCC3135</name>
    <dbReference type="NCBI Taxonomy" id="1192854"/>
    <lineage>
        <taxon>Bacteria</taxon>
        <taxon>Pseudomonadati</taxon>
        <taxon>Pseudomonadota</taxon>
        <taxon>Gammaproteobacteria</taxon>
        <taxon>Chromatiales</taxon>
        <taxon>Granulosicoccaceae</taxon>
        <taxon>Granulosicoccus</taxon>
    </lineage>
</organism>